<dbReference type="InterPro" id="IPR036188">
    <property type="entry name" value="FAD/NAD-bd_sf"/>
</dbReference>
<dbReference type="Gene3D" id="3.90.700.10">
    <property type="entry name" value="Succinate dehydrogenase/fumarate reductase flavoprotein, catalytic domain"/>
    <property type="match status" value="1"/>
</dbReference>
<dbReference type="PANTHER" id="PTHR11632">
    <property type="entry name" value="SUCCINATE DEHYDROGENASE 2 FLAVOPROTEIN SUBUNIT"/>
    <property type="match status" value="1"/>
</dbReference>
<dbReference type="InterPro" id="IPR030664">
    <property type="entry name" value="SdhA/FrdA/AprA"/>
</dbReference>
<dbReference type="InterPro" id="IPR027477">
    <property type="entry name" value="Succ_DH/fumarate_Rdtase_cat_sf"/>
</dbReference>
<dbReference type="EMBL" id="BAAFGK010000004">
    <property type="protein sequence ID" value="GAB0056702.1"/>
    <property type="molecule type" value="Genomic_DNA"/>
</dbReference>
<dbReference type="InterPro" id="IPR003953">
    <property type="entry name" value="FAD-dep_OxRdtase_2_FAD-bd"/>
</dbReference>
<keyword evidence="3" id="KW-0560">Oxidoreductase</keyword>
<evidence type="ECO:0000256" key="2">
    <source>
        <dbReference type="ARBA" id="ARBA00022630"/>
    </source>
</evidence>
<name>A0ABQ0C737_9PROT</name>
<evidence type="ECO:0000256" key="1">
    <source>
        <dbReference type="ARBA" id="ARBA00001974"/>
    </source>
</evidence>
<proteinExistence type="predicted"/>
<dbReference type="PRINTS" id="PR00411">
    <property type="entry name" value="PNDRDTASEI"/>
</dbReference>
<gene>
    <name evidence="5" type="ORF">SIID45300_01013</name>
</gene>
<dbReference type="PRINTS" id="PR00368">
    <property type="entry name" value="FADPNR"/>
</dbReference>
<accession>A0ABQ0C737</accession>
<dbReference type="Gene3D" id="3.50.50.60">
    <property type="entry name" value="FAD/NAD(P)-binding domain"/>
    <property type="match status" value="1"/>
</dbReference>
<dbReference type="PANTHER" id="PTHR11632:SF51">
    <property type="entry name" value="SUCCINATE DEHYDROGENASE [UBIQUINONE] FLAVOPROTEIN SUBUNIT, MITOCHONDRIAL"/>
    <property type="match status" value="1"/>
</dbReference>
<feature type="domain" description="FAD-dependent oxidoreductase 2 FAD-binding" evidence="4">
    <location>
        <begin position="109"/>
        <end position="491"/>
    </location>
</feature>
<comment type="cofactor">
    <cofactor evidence="1">
        <name>FAD</name>
        <dbReference type="ChEBI" id="CHEBI:57692"/>
    </cofactor>
</comment>
<evidence type="ECO:0000313" key="5">
    <source>
        <dbReference type="EMBL" id="GAB0056702.1"/>
    </source>
</evidence>
<dbReference type="SUPFAM" id="SSF51905">
    <property type="entry name" value="FAD/NAD(P)-binding domain"/>
    <property type="match status" value="1"/>
</dbReference>
<comment type="caution">
    <text evidence="5">The sequence shown here is derived from an EMBL/GenBank/DDBJ whole genome shotgun (WGS) entry which is preliminary data.</text>
</comment>
<evidence type="ECO:0000259" key="4">
    <source>
        <dbReference type="Pfam" id="PF00890"/>
    </source>
</evidence>
<evidence type="ECO:0000256" key="3">
    <source>
        <dbReference type="ARBA" id="ARBA00023002"/>
    </source>
</evidence>
<organism evidence="5 6">
    <name type="scientific">Candidatus Magnetaquiglobus chichijimensis</name>
    <dbReference type="NCBI Taxonomy" id="3141448"/>
    <lineage>
        <taxon>Bacteria</taxon>
        <taxon>Pseudomonadati</taxon>
        <taxon>Pseudomonadota</taxon>
        <taxon>Magnetococcia</taxon>
        <taxon>Magnetococcales</taxon>
        <taxon>Candidatus Magnetaquicoccaceae</taxon>
        <taxon>Candidatus Magnetaquiglobus</taxon>
    </lineage>
</organism>
<keyword evidence="6" id="KW-1185">Reference proteome</keyword>
<dbReference type="Proteomes" id="UP001628193">
    <property type="component" value="Unassembled WGS sequence"/>
</dbReference>
<reference evidence="5 6" key="1">
    <citation type="submission" date="2024-05" db="EMBL/GenBank/DDBJ databases">
        <authorList>
            <consortium name="Candidatus Magnetaquicoccaceae bacterium FCR-1 genome sequencing consortium"/>
            <person name="Shimoshige H."/>
            <person name="Shimamura S."/>
            <person name="Taoka A."/>
            <person name="Kobayashi H."/>
            <person name="Maekawa T."/>
        </authorList>
    </citation>
    <scope>NUCLEOTIDE SEQUENCE [LARGE SCALE GENOMIC DNA]</scope>
    <source>
        <strain evidence="5 6">FCR-1</strain>
    </source>
</reference>
<dbReference type="RefSeq" id="WP_420904423.1">
    <property type="nucleotide sequence ID" value="NZ_BAAFGK010000004.1"/>
</dbReference>
<dbReference type="SUPFAM" id="SSF56425">
    <property type="entry name" value="Succinate dehydrogenase/fumarate reductase flavoprotein, catalytic domain"/>
    <property type="match status" value="1"/>
</dbReference>
<evidence type="ECO:0000313" key="6">
    <source>
        <dbReference type="Proteomes" id="UP001628193"/>
    </source>
</evidence>
<keyword evidence="2" id="KW-0285">Flavoprotein</keyword>
<reference evidence="5 6" key="2">
    <citation type="submission" date="2024-09" db="EMBL/GenBank/DDBJ databases">
        <title>Draft genome sequence of Candidatus Magnetaquicoccaceae bacterium FCR-1.</title>
        <authorList>
            <person name="Shimoshige H."/>
            <person name="Shimamura S."/>
            <person name="Taoka A."/>
            <person name="Kobayashi H."/>
            <person name="Maekawa T."/>
        </authorList>
    </citation>
    <scope>NUCLEOTIDE SEQUENCE [LARGE SCALE GENOMIC DNA]</scope>
    <source>
        <strain evidence="5 6">FCR-1</strain>
    </source>
</reference>
<dbReference type="Pfam" id="PF00890">
    <property type="entry name" value="FAD_binding_2"/>
    <property type="match status" value="1"/>
</dbReference>
<sequence length="554" mass="59359">MSIAHLQPFPESLRESIRMVQRTRDQRLDRRRMGEGIEQLSLSDRRALLREFHPDHREEGFGILSVGPSKGSSVPLEILSLLEARPRPVVKRLLDETAEHPLAVDMTTDVLVIGGGGAGVAAAIVAAEAGARVLMASKLRLGDSNTVMAEGGMQVADHECDSPAQHFLDVMGGGHFSSDPDLVEALVSEGPTVLRWLEELGMLFDKYPTGRMKVRHGGGTSRKRLHAAGDVTGLEMMRVLKDRLECLKGVTVLPFAPAVELLTDDNGRAAGAVLEQLPSGRPLVVTAKAVILATGGMGRLHLSGFPTSNHHGATADGLVLAYRAGVPLRDLRSSQYHPTGVAFPEKLAGLLLTEKFRGLGAQLLNRHGDEFVFSLEPRDVTSAAIIRECSEFGNGVNIPGGGVGVWLDIPMIDLIHGRGTIEKEFPGRFKEYLRMGLDIRQVPLLAYPTLHYQNGGVVIWPNGGTDMPGLFAAGEVTGGVHGRNRLMGNALLEILVFGRRAGISAATFAAGVKEPTEPGLGHLEAFLEQLEAVGKQSGGTAPRLLPAYGRVTPI</sequence>
<protein>
    <recommendedName>
        <fullName evidence="4">FAD-dependent oxidoreductase 2 FAD-binding domain-containing protein</fullName>
    </recommendedName>
</protein>